<dbReference type="GO" id="GO:0005509">
    <property type="term" value="F:calcium ion binding"/>
    <property type="evidence" value="ECO:0007669"/>
    <property type="project" value="InterPro"/>
</dbReference>
<dbReference type="InterPro" id="IPR012338">
    <property type="entry name" value="Beta-lactam/transpept-like"/>
</dbReference>
<feature type="signal peptide" evidence="1">
    <location>
        <begin position="1"/>
        <end position="25"/>
    </location>
</feature>
<dbReference type="Gene3D" id="1.10.238.10">
    <property type="entry name" value="EF-hand"/>
    <property type="match status" value="1"/>
</dbReference>
<dbReference type="InterPro" id="IPR050789">
    <property type="entry name" value="Diverse_Enzym_Activities"/>
</dbReference>
<keyword evidence="1" id="KW-0732">Signal</keyword>
<keyword evidence="4" id="KW-1185">Reference proteome</keyword>
<reference evidence="3 4" key="1">
    <citation type="submission" date="2019-02" db="EMBL/GenBank/DDBJ databases">
        <title>Deep-cultivation of Planctomycetes and their phenomic and genomic characterization uncovers novel biology.</title>
        <authorList>
            <person name="Wiegand S."/>
            <person name="Jogler M."/>
            <person name="Boedeker C."/>
            <person name="Pinto D."/>
            <person name="Vollmers J."/>
            <person name="Rivas-Marin E."/>
            <person name="Kohn T."/>
            <person name="Peeters S.H."/>
            <person name="Heuer A."/>
            <person name="Rast P."/>
            <person name="Oberbeckmann S."/>
            <person name="Bunk B."/>
            <person name="Jeske O."/>
            <person name="Meyerdierks A."/>
            <person name="Storesund J.E."/>
            <person name="Kallscheuer N."/>
            <person name="Luecker S."/>
            <person name="Lage O.M."/>
            <person name="Pohl T."/>
            <person name="Merkel B.J."/>
            <person name="Hornburger P."/>
            <person name="Mueller R.-W."/>
            <person name="Bruemmer F."/>
            <person name="Labrenz M."/>
            <person name="Spormann A.M."/>
            <person name="Op Den Camp H."/>
            <person name="Overmann J."/>
            <person name="Amann R."/>
            <person name="Jetten M.S.M."/>
            <person name="Mascher T."/>
            <person name="Medema M.H."/>
            <person name="Devos D.P."/>
            <person name="Kaster A.-K."/>
            <person name="Ovreas L."/>
            <person name="Rohde M."/>
            <person name="Galperin M.Y."/>
            <person name="Jogler C."/>
        </authorList>
    </citation>
    <scope>NUCLEOTIDE SEQUENCE [LARGE SCALE GENOMIC DNA]</scope>
    <source>
        <strain evidence="3 4">Poly51</strain>
    </source>
</reference>
<dbReference type="PANTHER" id="PTHR43283">
    <property type="entry name" value="BETA-LACTAMASE-RELATED"/>
    <property type="match status" value="1"/>
</dbReference>
<dbReference type="Pfam" id="PF13202">
    <property type="entry name" value="EF-hand_5"/>
    <property type="match status" value="1"/>
</dbReference>
<gene>
    <name evidence="3" type="ORF">Poly51_29050</name>
</gene>
<evidence type="ECO:0000259" key="2">
    <source>
        <dbReference type="PROSITE" id="PS50222"/>
    </source>
</evidence>
<accession>A0A5C6F6V1</accession>
<dbReference type="PROSITE" id="PS50222">
    <property type="entry name" value="EF_HAND_2"/>
    <property type="match status" value="1"/>
</dbReference>
<evidence type="ECO:0000313" key="3">
    <source>
        <dbReference type="EMBL" id="TWU56985.1"/>
    </source>
</evidence>
<evidence type="ECO:0000256" key="1">
    <source>
        <dbReference type="SAM" id="SignalP"/>
    </source>
</evidence>
<dbReference type="SUPFAM" id="SSF47473">
    <property type="entry name" value="EF-hand"/>
    <property type="match status" value="1"/>
</dbReference>
<dbReference type="EMBL" id="SJPW01000003">
    <property type="protein sequence ID" value="TWU56985.1"/>
    <property type="molecule type" value="Genomic_DNA"/>
</dbReference>
<dbReference type="InterPro" id="IPR011992">
    <property type="entry name" value="EF-hand-dom_pair"/>
</dbReference>
<protein>
    <submittedName>
        <fullName evidence="3">Beta-lactamase</fullName>
    </submittedName>
</protein>
<dbReference type="CDD" id="cd00051">
    <property type="entry name" value="EFh"/>
    <property type="match status" value="1"/>
</dbReference>
<sequence precursor="true">MGRFGFLVKLVSCIGIAIVSCPADAQNRGQFIESRFDSFDKDGDGRITASEANRPFLIRQFDKDGDGALSIDEFRAVMEKAVNRQGPSTDAGKPWQAADFVGDIPDAAPISQQSVLAAAQYSASKKGISFLVMYDGKPIYADYPNGGSATRGHELASGTKSFTGVMAIAAIEDGLIASLDENVSDTITEWKDDPLKSKITVRQLLDLTSGISPGSSDGGQVPSYASAIRNPTLTPPGEKFNYGPAHFQCFGELMRRKLKSGGSSESPLEYLTRRIFKPIGLDYARWRSDEDGHPHLPSGAALTATEWAKFGELIRLGGTWEGTSIIPQSKLDQCFVGNDANPAYGLTFWLNTKVKPATRRSIPQIRFGSDDLTNTTKIPSDIVFAAGAGKQRLFISRDAKLVVVRQADGIVDALDGKRDSYSDLEFLSRLLK</sequence>
<feature type="domain" description="EF-hand" evidence="2">
    <location>
        <begin position="49"/>
        <end position="84"/>
    </location>
</feature>
<dbReference type="PROSITE" id="PS00018">
    <property type="entry name" value="EF_HAND_1"/>
    <property type="match status" value="1"/>
</dbReference>
<dbReference type="AlphaFoldDB" id="A0A5C6F6V1"/>
<dbReference type="SUPFAM" id="SSF56601">
    <property type="entry name" value="beta-lactamase/transpeptidase-like"/>
    <property type="match status" value="1"/>
</dbReference>
<dbReference type="Gene3D" id="3.40.710.10">
    <property type="entry name" value="DD-peptidase/beta-lactamase superfamily"/>
    <property type="match status" value="1"/>
</dbReference>
<dbReference type="Pfam" id="PF00144">
    <property type="entry name" value="Beta-lactamase"/>
    <property type="match status" value="1"/>
</dbReference>
<dbReference type="Pfam" id="PF00036">
    <property type="entry name" value="EF-hand_1"/>
    <property type="match status" value="1"/>
</dbReference>
<dbReference type="InterPro" id="IPR002048">
    <property type="entry name" value="EF_hand_dom"/>
</dbReference>
<dbReference type="InterPro" id="IPR018247">
    <property type="entry name" value="EF_Hand_1_Ca_BS"/>
</dbReference>
<dbReference type="PANTHER" id="PTHR43283:SF7">
    <property type="entry name" value="BETA-LACTAMASE-RELATED DOMAIN-CONTAINING PROTEIN"/>
    <property type="match status" value="1"/>
</dbReference>
<organism evidence="3 4">
    <name type="scientific">Rubripirellula tenax</name>
    <dbReference type="NCBI Taxonomy" id="2528015"/>
    <lineage>
        <taxon>Bacteria</taxon>
        <taxon>Pseudomonadati</taxon>
        <taxon>Planctomycetota</taxon>
        <taxon>Planctomycetia</taxon>
        <taxon>Pirellulales</taxon>
        <taxon>Pirellulaceae</taxon>
        <taxon>Rubripirellula</taxon>
    </lineage>
</organism>
<dbReference type="PROSITE" id="PS51257">
    <property type="entry name" value="PROKAR_LIPOPROTEIN"/>
    <property type="match status" value="1"/>
</dbReference>
<comment type="caution">
    <text evidence="3">The sequence shown here is derived from an EMBL/GenBank/DDBJ whole genome shotgun (WGS) entry which is preliminary data.</text>
</comment>
<dbReference type="RefSeq" id="WP_186775542.1">
    <property type="nucleotide sequence ID" value="NZ_SJPW01000003.1"/>
</dbReference>
<feature type="chain" id="PRO_5023019436" evidence="1">
    <location>
        <begin position="26"/>
        <end position="432"/>
    </location>
</feature>
<dbReference type="Proteomes" id="UP000318288">
    <property type="component" value="Unassembled WGS sequence"/>
</dbReference>
<proteinExistence type="predicted"/>
<evidence type="ECO:0000313" key="4">
    <source>
        <dbReference type="Proteomes" id="UP000318288"/>
    </source>
</evidence>
<dbReference type="InterPro" id="IPR001466">
    <property type="entry name" value="Beta-lactam-related"/>
</dbReference>
<name>A0A5C6F6V1_9BACT</name>